<evidence type="ECO:0000256" key="8">
    <source>
        <dbReference type="RuleBase" id="RU004398"/>
    </source>
</evidence>
<organism evidence="9 10">
    <name type="scientific">Bifiguratus adelaidae</name>
    <dbReference type="NCBI Taxonomy" id="1938954"/>
    <lineage>
        <taxon>Eukaryota</taxon>
        <taxon>Fungi</taxon>
        <taxon>Fungi incertae sedis</taxon>
        <taxon>Mucoromycota</taxon>
        <taxon>Mucoromycotina</taxon>
        <taxon>Endogonomycetes</taxon>
        <taxon>Endogonales</taxon>
        <taxon>Endogonales incertae sedis</taxon>
        <taxon>Bifiguratus</taxon>
    </lineage>
</organism>
<dbReference type="Proteomes" id="UP000242875">
    <property type="component" value="Unassembled WGS sequence"/>
</dbReference>
<evidence type="ECO:0000256" key="1">
    <source>
        <dbReference type="ARBA" id="ARBA00004123"/>
    </source>
</evidence>
<evidence type="ECO:0000256" key="5">
    <source>
        <dbReference type="ARBA" id="ARBA00022694"/>
    </source>
</evidence>
<evidence type="ECO:0000256" key="4">
    <source>
        <dbReference type="ARBA" id="ARBA00016009"/>
    </source>
</evidence>
<comment type="subcellular location">
    <subcellularLocation>
        <location evidence="1">Nucleus</location>
    </subcellularLocation>
</comment>
<evidence type="ECO:0000256" key="2">
    <source>
        <dbReference type="ARBA" id="ARBA00005546"/>
    </source>
</evidence>
<name>A0A261Y4A4_9FUNG</name>
<evidence type="ECO:0000313" key="9">
    <source>
        <dbReference type="EMBL" id="OZJ05449.1"/>
    </source>
</evidence>
<dbReference type="InterPro" id="IPR036504">
    <property type="entry name" value="CGI121/TPRKB_sf"/>
</dbReference>
<evidence type="ECO:0000256" key="7">
    <source>
        <dbReference type="ARBA" id="ARBA00025043"/>
    </source>
</evidence>
<dbReference type="GO" id="GO:0005829">
    <property type="term" value="C:cytosol"/>
    <property type="evidence" value="ECO:0007669"/>
    <property type="project" value="TreeGrafter"/>
</dbReference>
<accession>A0A261Y4A4</accession>
<reference evidence="9 10" key="1">
    <citation type="journal article" date="2017" name="Mycologia">
        <title>Bifiguratus adelaidae, gen. et sp. nov., a new member of Mucoromycotina in endophytic and soil-dwelling habitats.</title>
        <authorList>
            <person name="Torres-Cruz T.J."/>
            <person name="Billingsley Tobias T.L."/>
            <person name="Almatruk M."/>
            <person name="Hesse C."/>
            <person name="Kuske C.R."/>
            <person name="Desiro A."/>
            <person name="Benucci G.M."/>
            <person name="Bonito G."/>
            <person name="Stajich J.E."/>
            <person name="Dunlap C."/>
            <person name="Arnold A.E."/>
            <person name="Porras-Alfaro A."/>
        </authorList>
    </citation>
    <scope>NUCLEOTIDE SEQUENCE [LARGE SCALE GENOMIC DNA]</scope>
    <source>
        <strain evidence="9 10">AZ0501</strain>
    </source>
</reference>
<dbReference type="Pfam" id="PF08617">
    <property type="entry name" value="CGI-121"/>
    <property type="match status" value="1"/>
</dbReference>
<dbReference type="OrthoDB" id="329139at2759"/>
<dbReference type="SUPFAM" id="SSF143870">
    <property type="entry name" value="PF0523-like"/>
    <property type="match status" value="1"/>
</dbReference>
<gene>
    <name evidence="9" type="ORF">BZG36_01649</name>
</gene>
<dbReference type="InterPro" id="IPR013926">
    <property type="entry name" value="CGI121/TPRKB"/>
</dbReference>
<evidence type="ECO:0000313" key="10">
    <source>
        <dbReference type="Proteomes" id="UP000242875"/>
    </source>
</evidence>
<dbReference type="GO" id="GO:0002949">
    <property type="term" value="P:tRNA threonylcarbamoyladenosine modification"/>
    <property type="evidence" value="ECO:0007669"/>
    <property type="project" value="TreeGrafter"/>
</dbReference>
<evidence type="ECO:0000256" key="3">
    <source>
        <dbReference type="ARBA" id="ARBA00015316"/>
    </source>
</evidence>
<dbReference type="EMBL" id="MVBO01000015">
    <property type="protein sequence ID" value="OZJ05449.1"/>
    <property type="molecule type" value="Genomic_DNA"/>
</dbReference>
<evidence type="ECO:0000256" key="6">
    <source>
        <dbReference type="ARBA" id="ARBA00023242"/>
    </source>
</evidence>
<protein>
    <recommendedName>
        <fullName evidence="4">EKC/KEOPS complex subunit CGI121</fullName>
    </recommendedName>
    <alternativeName>
        <fullName evidence="3">EKC/KEOPS complex subunit cgi121</fullName>
    </alternativeName>
</protein>
<proteinExistence type="inferred from homology"/>
<dbReference type="PANTHER" id="PTHR15840:SF10">
    <property type="entry name" value="EKC_KEOPS COMPLEX SUBUNIT TPRKB"/>
    <property type="match status" value="1"/>
</dbReference>
<comment type="similarity">
    <text evidence="2 8">Belongs to the CGI121/TPRKB family.</text>
</comment>
<keyword evidence="5" id="KW-0819">tRNA processing</keyword>
<sequence>MESCSSFTSETRIHIALFEGLENANELRQRLLASDATLSFAFIDAAIVVSKLQVLLAAQKALDNEARQTLKTHNVHSEIVFNLSPTTNISESLRRFGISKDTKAMVVVKISQEPTPDIEARLRELVKGHLVPLSGLGQHVDIKRIDKYYKLNGIPHLTADNRVDLVIGAMAVKSIA</sequence>
<keyword evidence="6 8" id="KW-0539">Nucleus</keyword>
<dbReference type="Gene3D" id="3.30.2380.10">
    <property type="entry name" value="CGI121/TPRKB"/>
    <property type="match status" value="1"/>
</dbReference>
<keyword evidence="10" id="KW-1185">Reference proteome</keyword>
<comment type="function">
    <text evidence="7">Component of the EKC/KEOPS complex that is required for the formation of a threonylcarbamoyl group on adenosine at position 37 (t(6)A37) in tRNAs that read codons beginning with adenine. The complex is probably involved in the transfer of the threonylcarbamoyl moiety of threonylcarbamoyl-AMP (TC-AMP) to the N6 group of A37. CGI121 acts as an allosteric effector that regulates the t(6)A activity of the complex. The EKC/KEOPS complex also promotes both telomere uncapping and telomere elongation. The complex is required for efficient recruitment of transcriptional coactivators. CGI121 is not required for tRNA modification.</text>
</comment>
<comment type="caution">
    <text evidence="9">The sequence shown here is derived from an EMBL/GenBank/DDBJ whole genome shotgun (WGS) entry which is preliminary data.</text>
</comment>
<dbReference type="GO" id="GO:0000408">
    <property type="term" value="C:EKC/KEOPS complex"/>
    <property type="evidence" value="ECO:0007669"/>
    <property type="project" value="TreeGrafter"/>
</dbReference>
<dbReference type="GO" id="GO:0005634">
    <property type="term" value="C:nucleus"/>
    <property type="evidence" value="ECO:0007669"/>
    <property type="project" value="UniProtKB-SubCell"/>
</dbReference>
<dbReference type="AlphaFoldDB" id="A0A261Y4A4"/>
<dbReference type="PANTHER" id="PTHR15840">
    <property type="entry name" value="CGI-121 FAMILY MEMBER"/>
    <property type="match status" value="1"/>
</dbReference>